<gene>
    <name evidence="2" type="ORF">Tci_053909</name>
</gene>
<evidence type="ECO:0008006" key="3">
    <source>
        <dbReference type="Google" id="ProtNLM"/>
    </source>
</evidence>
<reference evidence="2" key="1">
    <citation type="journal article" date="2019" name="Sci. Rep.">
        <title>Draft genome of Tanacetum cinerariifolium, the natural source of mosquito coil.</title>
        <authorList>
            <person name="Yamashiro T."/>
            <person name="Shiraishi A."/>
            <person name="Satake H."/>
            <person name="Nakayama K."/>
        </authorList>
    </citation>
    <scope>NUCLEOTIDE SEQUENCE</scope>
</reference>
<dbReference type="EMBL" id="BKCJ010008382">
    <property type="protein sequence ID" value="GEU81931.1"/>
    <property type="molecule type" value="Genomic_DNA"/>
</dbReference>
<dbReference type="GO" id="GO:0003676">
    <property type="term" value="F:nucleic acid binding"/>
    <property type="evidence" value="ECO:0007669"/>
    <property type="project" value="InterPro"/>
</dbReference>
<proteinExistence type="predicted"/>
<dbReference type="InterPro" id="IPR032567">
    <property type="entry name" value="RTL1-rel"/>
</dbReference>
<dbReference type="GO" id="GO:0008270">
    <property type="term" value="F:zinc ion binding"/>
    <property type="evidence" value="ECO:0007669"/>
    <property type="project" value="InterPro"/>
</dbReference>
<feature type="region of interest" description="Disordered" evidence="1">
    <location>
        <begin position="135"/>
        <end position="202"/>
    </location>
</feature>
<comment type="caution">
    <text evidence="2">The sequence shown here is derived from an EMBL/GenBank/DDBJ whole genome shotgun (WGS) entry which is preliminary data.</text>
</comment>
<evidence type="ECO:0000313" key="2">
    <source>
        <dbReference type="EMBL" id="GEU81931.1"/>
    </source>
</evidence>
<organism evidence="2">
    <name type="scientific">Tanacetum cinerariifolium</name>
    <name type="common">Dalmatian daisy</name>
    <name type="synonym">Chrysanthemum cinerariifolium</name>
    <dbReference type="NCBI Taxonomy" id="118510"/>
    <lineage>
        <taxon>Eukaryota</taxon>
        <taxon>Viridiplantae</taxon>
        <taxon>Streptophyta</taxon>
        <taxon>Embryophyta</taxon>
        <taxon>Tracheophyta</taxon>
        <taxon>Spermatophyta</taxon>
        <taxon>Magnoliopsida</taxon>
        <taxon>eudicotyledons</taxon>
        <taxon>Gunneridae</taxon>
        <taxon>Pentapetalae</taxon>
        <taxon>asterids</taxon>
        <taxon>campanulids</taxon>
        <taxon>Asterales</taxon>
        <taxon>Asteraceae</taxon>
        <taxon>Asteroideae</taxon>
        <taxon>Anthemideae</taxon>
        <taxon>Anthemidinae</taxon>
        <taxon>Tanacetum</taxon>
    </lineage>
</organism>
<dbReference type="SUPFAM" id="SSF50630">
    <property type="entry name" value="Acid proteases"/>
    <property type="match status" value="1"/>
</dbReference>
<dbReference type="InterPro" id="IPR036875">
    <property type="entry name" value="Znf_CCHC_sf"/>
</dbReference>
<sequence>MTWNYHHLRQWSFEVQEHLPPHLHYRETPYVAPTVPVVSVAHDDPRDPYVAARDVASVLATDDDVTTACEETLPFKLQGFLPRDSYMIMPLYGYSLRVFLCCDRIMPPKAISQAAIERLVTQRVNDAMEMERARHVNTGGQGRNTSGARSQGGAPAARAKRIAQGNKRTWESSQCGNNSNNRNNNMNNTRHHQQNNQRQGNARAITTALAEQSGYAKNKPLFNRCKKNHFDNCKIVCNNYGRTGHMARDCKGKTVATGPNAQPILTCYECGEKGNTRNHCLKKDNPQGEEARGQADVIKEAEKNQGPNTITGTFLLNNHYATVLFDSGSDKSFMNTSFSHLIDINPVKLNTSYEVELADGRVSSTNIVLRGCTLNLVNHLFKINLMPIELGTFDVVIGMDWLVEQDVVMVISCIKTRKYIEKGHQLFVAHVTEKEPKEKRLDDVLIIKDFPEVFPDDLPRMPPHRQVEFRIDLVPGAAPVARALYRHVIDSKGVHVDLAKIDAIKN</sequence>
<dbReference type="PANTHER" id="PTHR15503">
    <property type="entry name" value="LDOC1 RELATED"/>
    <property type="match status" value="1"/>
</dbReference>
<dbReference type="Gene3D" id="2.40.70.10">
    <property type="entry name" value="Acid Proteases"/>
    <property type="match status" value="1"/>
</dbReference>
<accession>A0A6L2N6R8</accession>
<feature type="compositionally biased region" description="Low complexity" evidence="1">
    <location>
        <begin position="177"/>
        <end position="202"/>
    </location>
</feature>
<dbReference type="Gene3D" id="4.10.60.10">
    <property type="entry name" value="Zinc finger, CCHC-type"/>
    <property type="match status" value="1"/>
</dbReference>
<dbReference type="InterPro" id="IPR021109">
    <property type="entry name" value="Peptidase_aspartic_dom_sf"/>
</dbReference>
<dbReference type="AlphaFoldDB" id="A0A6L2N6R8"/>
<dbReference type="Pfam" id="PF08284">
    <property type="entry name" value="RVP_2"/>
    <property type="match status" value="1"/>
</dbReference>
<evidence type="ECO:0000256" key="1">
    <source>
        <dbReference type="SAM" id="MobiDB-lite"/>
    </source>
</evidence>
<dbReference type="CDD" id="cd00303">
    <property type="entry name" value="retropepsin_like"/>
    <property type="match status" value="1"/>
</dbReference>
<dbReference type="PANTHER" id="PTHR15503:SF45">
    <property type="entry name" value="RNA-DIRECTED DNA POLYMERASE HOMOLOG"/>
    <property type="match status" value="1"/>
</dbReference>
<dbReference type="SUPFAM" id="SSF57756">
    <property type="entry name" value="Retrovirus zinc finger-like domains"/>
    <property type="match status" value="1"/>
</dbReference>
<protein>
    <recommendedName>
        <fullName evidence="3">Reverse transcriptase domain-containing protein</fullName>
    </recommendedName>
</protein>
<name>A0A6L2N6R8_TANCI</name>